<reference evidence="10" key="1">
    <citation type="submission" date="2023-06" db="EMBL/GenBank/DDBJ databases">
        <title>Identification and characterization of horizontal gene transfer across gut microbiota members of farm animals based on homology search.</title>
        <authorList>
            <person name="Zeman M."/>
            <person name="Kubasova T."/>
            <person name="Jahodarova E."/>
            <person name="Nykrynova M."/>
            <person name="Rychlik I."/>
        </authorList>
    </citation>
    <scope>NUCLEOTIDE SEQUENCE [LARGE SCALE GENOMIC DNA]</scope>
    <source>
        <strain evidence="10">154_Feed</strain>
    </source>
</reference>
<evidence type="ECO:0000259" key="8">
    <source>
        <dbReference type="PROSITE" id="PS51000"/>
    </source>
</evidence>
<protein>
    <recommendedName>
        <fullName evidence="1">Lactose phosphotransferase system repressor</fullName>
    </recommendedName>
</protein>
<dbReference type="EMBL" id="JAUDDZ010000007">
    <property type="protein sequence ID" value="MDM8275145.1"/>
    <property type="molecule type" value="Genomic_DNA"/>
</dbReference>
<evidence type="ECO:0000256" key="6">
    <source>
        <dbReference type="ARBA" id="ARBA00024937"/>
    </source>
</evidence>
<dbReference type="Proteomes" id="UP001529421">
    <property type="component" value="Unassembled WGS sequence"/>
</dbReference>
<dbReference type="InterPro" id="IPR036390">
    <property type="entry name" value="WH_DNA-bd_sf"/>
</dbReference>
<dbReference type="Gene3D" id="3.40.50.1360">
    <property type="match status" value="1"/>
</dbReference>
<dbReference type="RefSeq" id="WP_289545196.1">
    <property type="nucleotide sequence ID" value="NZ_JAUDDZ010000007.1"/>
</dbReference>
<organism evidence="9 10">
    <name type="scientific">Enorma phocaeensis</name>
    <dbReference type="NCBI Taxonomy" id="1871019"/>
    <lineage>
        <taxon>Bacteria</taxon>
        <taxon>Bacillati</taxon>
        <taxon>Actinomycetota</taxon>
        <taxon>Coriobacteriia</taxon>
        <taxon>Coriobacteriales</taxon>
        <taxon>Coriobacteriaceae</taxon>
        <taxon>Enorma</taxon>
    </lineage>
</organism>
<comment type="function">
    <text evidence="6">Repressor of the lactose catabolism operon. Galactose-6-phosphate is the inducer.</text>
</comment>
<dbReference type="Gene3D" id="1.10.10.10">
    <property type="entry name" value="Winged helix-like DNA-binding domain superfamily/Winged helix DNA-binding domain"/>
    <property type="match status" value="1"/>
</dbReference>
<dbReference type="SMART" id="SM00420">
    <property type="entry name" value="HTH_DEOR"/>
    <property type="match status" value="1"/>
</dbReference>
<keyword evidence="10" id="KW-1185">Reference proteome</keyword>
<dbReference type="InterPro" id="IPR050313">
    <property type="entry name" value="Carb_Metab_HTH_regulators"/>
</dbReference>
<evidence type="ECO:0000256" key="3">
    <source>
        <dbReference type="ARBA" id="ARBA00023015"/>
    </source>
</evidence>
<dbReference type="InterPro" id="IPR014036">
    <property type="entry name" value="DeoR-like_C"/>
</dbReference>
<dbReference type="PROSITE" id="PS51000">
    <property type="entry name" value="HTH_DEOR_2"/>
    <property type="match status" value="1"/>
</dbReference>
<dbReference type="SMART" id="SM01134">
    <property type="entry name" value="DeoRC"/>
    <property type="match status" value="1"/>
</dbReference>
<evidence type="ECO:0000256" key="7">
    <source>
        <dbReference type="SAM" id="MobiDB-lite"/>
    </source>
</evidence>
<evidence type="ECO:0000256" key="5">
    <source>
        <dbReference type="ARBA" id="ARBA00023163"/>
    </source>
</evidence>
<feature type="compositionally biased region" description="Basic and acidic residues" evidence="7">
    <location>
        <begin position="67"/>
        <end position="82"/>
    </location>
</feature>
<evidence type="ECO:0000313" key="10">
    <source>
        <dbReference type="Proteomes" id="UP001529421"/>
    </source>
</evidence>
<evidence type="ECO:0000313" key="9">
    <source>
        <dbReference type="EMBL" id="MDM8275145.1"/>
    </source>
</evidence>
<comment type="caution">
    <text evidence="9">The sequence shown here is derived from an EMBL/GenBank/DDBJ whole genome shotgun (WGS) entry which is preliminary data.</text>
</comment>
<accession>A0ABT7V9H3</accession>
<dbReference type="Pfam" id="PF00455">
    <property type="entry name" value="DeoRC"/>
    <property type="match status" value="1"/>
</dbReference>
<evidence type="ECO:0000256" key="1">
    <source>
        <dbReference type="ARBA" id="ARBA00021390"/>
    </source>
</evidence>
<dbReference type="PANTHER" id="PTHR30363:SF4">
    <property type="entry name" value="GLYCEROL-3-PHOSPHATE REGULON REPRESSOR"/>
    <property type="match status" value="1"/>
</dbReference>
<keyword evidence="3" id="KW-0805">Transcription regulation</keyword>
<dbReference type="GO" id="GO:0003677">
    <property type="term" value="F:DNA binding"/>
    <property type="evidence" value="ECO:0007669"/>
    <property type="project" value="UniProtKB-KW"/>
</dbReference>
<dbReference type="SUPFAM" id="SSF46785">
    <property type="entry name" value="Winged helix' DNA-binding domain"/>
    <property type="match status" value="1"/>
</dbReference>
<dbReference type="InterPro" id="IPR018356">
    <property type="entry name" value="Tscrpt_reg_HTH_DeoR_CS"/>
</dbReference>
<name>A0ABT7V9H3_9ACTN</name>
<dbReference type="PROSITE" id="PS00894">
    <property type="entry name" value="HTH_DEOR_1"/>
    <property type="match status" value="1"/>
</dbReference>
<dbReference type="SUPFAM" id="SSF100950">
    <property type="entry name" value="NagB/RpiA/CoA transferase-like"/>
    <property type="match status" value="1"/>
</dbReference>
<feature type="domain" description="HTH deoR-type" evidence="8">
    <location>
        <begin position="3"/>
        <end position="58"/>
    </location>
</feature>
<dbReference type="InterPro" id="IPR036388">
    <property type="entry name" value="WH-like_DNA-bd_sf"/>
</dbReference>
<keyword evidence="5" id="KW-0804">Transcription</keyword>
<dbReference type="Pfam" id="PF08220">
    <property type="entry name" value="HTH_DeoR"/>
    <property type="match status" value="1"/>
</dbReference>
<sequence>MIKAERQDHIKRIVEEHGSASVHDIASRLEVSEMTVRRDLIEMSDAGELERVHGGARRAGGKRSSMLRHEYSHTEKRGRHAEEKRAIAERAARLIEPDSTVFLGAGTTVEAMVPLLPACHLRVVTNSLSVFNMLAAKEAYELCLIGGAYRPRTGAFVGPLAEEAIEKLGLDMAFIGANGIFEGNAFTSNADEGRFQKLAFDKADVRYLLADASKVGRRDFYAFYHLIELDALICDKRVTGGDQASIEDLVEILV</sequence>
<dbReference type="PANTHER" id="PTHR30363">
    <property type="entry name" value="HTH-TYPE TRANSCRIPTIONAL REGULATOR SRLR-RELATED"/>
    <property type="match status" value="1"/>
</dbReference>
<evidence type="ECO:0000256" key="4">
    <source>
        <dbReference type="ARBA" id="ARBA00023125"/>
    </source>
</evidence>
<gene>
    <name evidence="9" type="ORF">QUW28_06490</name>
</gene>
<evidence type="ECO:0000256" key="2">
    <source>
        <dbReference type="ARBA" id="ARBA00022491"/>
    </source>
</evidence>
<dbReference type="InterPro" id="IPR037171">
    <property type="entry name" value="NagB/RpiA_transferase-like"/>
</dbReference>
<proteinExistence type="predicted"/>
<keyword evidence="2" id="KW-0678">Repressor</keyword>
<dbReference type="InterPro" id="IPR001034">
    <property type="entry name" value="DeoR_HTH"/>
</dbReference>
<feature type="region of interest" description="Disordered" evidence="7">
    <location>
        <begin position="51"/>
        <end position="82"/>
    </location>
</feature>
<keyword evidence="4 9" id="KW-0238">DNA-binding</keyword>
<dbReference type="PRINTS" id="PR00037">
    <property type="entry name" value="HTHLACR"/>
</dbReference>